<proteinExistence type="predicted"/>
<dbReference type="Gene3D" id="3.40.50.410">
    <property type="entry name" value="von Willebrand factor, type A domain"/>
    <property type="match status" value="1"/>
</dbReference>
<dbReference type="InterPro" id="IPR036465">
    <property type="entry name" value="vWFA_dom_sf"/>
</dbReference>
<dbReference type="Proteomes" id="UP000532440">
    <property type="component" value="Unassembled WGS sequence"/>
</dbReference>
<dbReference type="RefSeq" id="WP_183970505.1">
    <property type="nucleotide sequence ID" value="NZ_BAABEW010000013.1"/>
</dbReference>
<accession>A0A7W8MA33</accession>
<protein>
    <submittedName>
        <fullName evidence="3">Uncharacterized protein (DUF58 family)</fullName>
    </submittedName>
</protein>
<sequence length="323" mass="35909">MPSPAPERMLRRIEWTVIRRLDGLLQGDYRTLLRGFGLDLADLREYQPWDDARHIDWNVTARLQVPHVRQFHEEREACAWFLVDLTGSMSFGSGARDKRALAAQFVGAMARLMVRHGNRVGAMLFGERVDAVIPPRGGRGQVLHLLARIDAHQPGRSDARSPGRADARRSAPTGAGTDLAELLRGAQRMVPRRSLLFVVSDFFSRPGWEAPMGQLARRHEVLAVRPVDPLEQALPELGLMTVEDAETGERLFVDADDPGFRARFAEAVQRREAGLRESLSHAGVDALELSTDADLVDSLMAFAHARARGARARRLPGRAARGR</sequence>
<evidence type="ECO:0000313" key="4">
    <source>
        <dbReference type="Proteomes" id="UP000532440"/>
    </source>
</evidence>
<evidence type="ECO:0000259" key="2">
    <source>
        <dbReference type="Pfam" id="PF01882"/>
    </source>
</evidence>
<evidence type="ECO:0000313" key="3">
    <source>
        <dbReference type="EMBL" id="MBB5273656.1"/>
    </source>
</evidence>
<feature type="domain" description="DUF58" evidence="2">
    <location>
        <begin position="42"/>
        <end position="272"/>
    </location>
</feature>
<comment type="caution">
    <text evidence="3">The sequence shown here is derived from an EMBL/GenBank/DDBJ whole genome shotgun (WGS) entry which is preliminary data.</text>
</comment>
<reference evidence="3 4" key="1">
    <citation type="submission" date="2020-08" db="EMBL/GenBank/DDBJ databases">
        <title>Genomic Encyclopedia of Type Strains, Phase IV (KMG-IV): sequencing the most valuable type-strain genomes for metagenomic binning, comparative biology and taxonomic classification.</title>
        <authorList>
            <person name="Goeker M."/>
        </authorList>
    </citation>
    <scope>NUCLEOTIDE SEQUENCE [LARGE SCALE GENOMIC DNA]</scope>
    <source>
        <strain evidence="3 4">DSM 29781</strain>
    </source>
</reference>
<organism evidence="3 4">
    <name type="scientific">Quisquiliibacterium transsilvanicum</name>
    <dbReference type="NCBI Taxonomy" id="1549638"/>
    <lineage>
        <taxon>Bacteria</taxon>
        <taxon>Pseudomonadati</taxon>
        <taxon>Pseudomonadota</taxon>
        <taxon>Betaproteobacteria</taxon>
        <taxon>Burkholderiales</taxon>
        <taxon>Burkholderiaceae</taxon>
        <taxon>Quisquiliibacterium</taxon>
    </lineage>
</organism>
<dbReference type="PANTHER" id="PTHR33608">
    <property type="entry name" value="BLL2464 PROTEIN"/>
    <property type="match status" value="1"/>
</dbReference>
<feature type="compositionally biased region" description="Basic and acidic residues" evidence="1">
    <location>
        <begin position="153"/>
        <end position="169"/>
    </location>
</feature>
<name>A0A7W8MA33_9BURK</name>
<gene>
    <name evidence="3" type="ORF">HNQ70_003687</name>
</gene>
<dbReference type="EMBL" id="JACHGB010000008">
    <property type="protein sequence ID" value="MBB5273656.1"/>
    <property type="molecule type" value="Genomic_DNA"/>
</dbReference>
<dbReference type="AlphaFoldDB" id="A0A7W8MA33"/>
<keyword evidence="4" id="KW-1185">Reference proteome</keyword>
<dbReference type="PANTHER" id="PTHR33608:SF6">
    <property type="entry name" value="BLL2464 PROTEIN"/>
    <property type="match status" value="1"/>
</dbReference>
<feature type="region of interest" description="Disordered" evidence="1">
    <location>
        <begin position="153"/>
        <end position="176"/>
    </location>
</feature>
<evidence type="ECO:0000256" key="1">
    <source>
        <dbReference type="SAM" id="MobiDB-lite"/>
    </source>
</evidence>
<dbReference type="SUPFAM" id="SSF53300">
    <property type="entry name" value="vWA-like"/>
    <property type="match status" value="1"/>
</dbReference>
<dbReference type="InterPro" id="IPR002881">
    <property type="entry name" value="DUF58"/>
</dbReference>
<dbReference type="Pfam" id="PF01882">
    <property type="entry name" value="DUF58"/>
    <property type="match status" value="1"/>
</dbReference>